<evidence type="ECO:0000256" key="1">
    <source>
        <dbReference type="SAM" id="MobiDB-lite"/>
    </source>
</evidence>
<reference evidence="2" key="1">
    <citation type="journal article" date="2023" name="Front. Mar. Sci.">
        <title>A new Merluccius polli reference genome to investigate the effects of global change in West African waters.</title>
        <authorList>
            <person name="Mateo J.L."/>
            <person name="Blanco-Fernandez C."/>
            <person name="Garcia-Vazquez E."/>
            <person name="Machado-Schiaffino G."/>
        </authorList>
    </citation>
    <scope>NUCLEOTIDE SEQUENCE</scope>
    <source>
        <strain evidence="2">C29</strain>
        <tissue evidence="2">Fin</tissue>
    </source>
</reference>
<name>A0AA47MS21_MERPO</name>
<organism evidence="2 3">
    <name type="scientific">Merluccius polli</name>
    <name type="common">Benguela hake</name>
    <name type="synonym">Merluccius cadenati</name>
    <dbReference type="NCBI Taxonomy" id="89951"/>
    <lineage>
        <taxon>Eukaryota</taxon>
        <taxon>Metazoa</taxon>
        <taxon>Chordata</taxon>
        <taxon>Craniata</taxon>
        <taxon>Vertebrata</taxon>
        <taxon>Euteleostomi</taxon>
        <taxon>Actinopterygii</taxon>
        <taxon>Neopterygii</taxon>
        <taxon>Teleostei</taxon>
        <taxon>Neoteleostei</taxon>
        <taxon>Acanthomorphata</taxon>
        <taxon>Zeiogadaria</taxon>
        <taxon>Gadariae</taxon>
        <taxon>Gadiformes</taxon>
        <taxon>Gadoidei</taxon>
        <taxon>Merlucciidae</taxon>
        <taxon>Merluccius</taxon>
    </lineage>
</organism>
<dbReference type="AlphaFoldDB" id="A0AA47MS21"/>
<keyword evidence="3" id="KW-1185">Reference proteome</keyword>
<evidence type="ECO:0000313" key="2">
    <source>
        <dbReference type="EMBL" id="KAK0145089.1"/>
    </source>
</evidence>
<evidence type="ECO:0008006" key="4">
    <source>
        <dbReference type="Google" id="ProtNLM"/>
    </source>
</evidence>
<dbReference type="Proteomes" id="UP001174136">
    <property type="component" value="Unassembled WGS sequence"/>
</dbReference>
<feature type="region of interest" description="Disordered" evidence="1">
    <location>
        <begin position="103"/>
        <end position="136"/>
    </location>
</feature>
<gene>
    <name evidence="2" type="ORF">N1851_016021</name>
</gene>
<proteinExistence type="predicted"/>
<dbReference type="PANTHER" id="PTHR33332">
    <property type="entry name" value="REVERSE TRANSCRIPTASE DOMAIN-CONTAINING PROTEIN"/>
    <property type="match status" value="1"/>
</dbReference>
<evidence type="ECO:0000313" key="3">
    <source>
        <dbReference type="Proteomes" id="UP001174136"/>
    </source>
</evidence>
<accession>A0AA47MS21</accession>
<dbReference type="EMBL" id="JAOPHQ010002890">
    <property type="protein sequence ID" value="KAK0145089.1"/>
    <property type="molecule type" value="Genomic_DNA"/>
</dbReference>
<sequence length="662" mass="72609">MQTRASPKGSGIREPAVSQARSRRFINITCAAVVADNTAVSHRDVYHRAGRRGRCRASSCWTPQRVQAAPSLNTLGRVGGGGPHVKPGCLLCHLRDSQAALDPDPPLTSSITSTSTSTTATATTSQSGLSATPEAPHPYSQACHICLSLGRRLDCGKCDLGEPCSMRLSDLTSLEGRREDDCKDLILGTIIARKRSEYFFTTAIEYGHRTPVVRPHTLASKLSTQPVLACPGLAGRAARLRCDISQSHLWREEGCVDGRCPAADVLQLGGWTSLYQALRSFINEPAGCLSVTTEYTQPDAGCLAAAAAAGRFISQQSVELSFCDEGDYARPALVMSPALPPRTPGTKFLFAIANRSTEDAICTVLHTTISHLEQQIRYARLLFVDFSTILPDRLTEKLLDIRLPATTCCWITDFLSNRVQRVRVGAPSLNSPQPQHRLPTGLCTQSSALHTHDCVGTHPDNITVKFADDTTLVGLISGGDEAAYREGVQRLVEWCDDNNLVLNTSKTKEMIVRRKTDLQPICINGESVERVHSLKFLGVHMDADHGWSSNTAAVVKSELLTVFYHCSIESVLTYTMAHRKAPPRVINTAQRIIGHPLPSLQDLYSIRCLRKARSILKDSSHPGHRVFQLLPSGRRFRMLKTRTNRIRDGFYDRAIALLNENS</sequence>
<protein>
    <recommendedName>
        <fullName evidence="4">Reverse transcriptase domain-containing protein</fullName>
    </recommendedName>
</protein>
<comment type="caution">
    <text evidence="2">The sequence shown here is derived from an EMBL/GenBank/DDBJ whole genome shotgun (WGS) entry which is preliminary data.</text>
</comment>
<feature type="compositionally biased region" description="Low complexity" evidence="1">
    <location>
        <begin position="108"/>
        <end position="132"/>
    </location>
</feature>